<evidence type="ECO:0000313" key="7">
    <source>
        <dbReference type="EMBL" id="NYG07318.1"/>
    </source>
</evidence>
<dbReference type="InterPro" id="IPR023343">
    <property type="entry name" value="Penicillin_amidase_dom1"/>
</dbReference>
<accession>A0A852WE59</accession>
<dbReference type="EC" id="3.5.1.11" evidence="7"/>
<dbReference type="InterPro" id="IPR043146">
    <property type="entry name" value="Penicillin_amidase_N_B-knob"/>
</dbReference>
<dbReference type="Gene3D" id="1.10.439.10">
    <property type="entry name" value="Penicillin Amidohydrolase, domain 1"/>
    <property type="match status" value="1"/>
</dbReference>
<feature type="compositionally biased region" description="Low complexity" evidence="6">
    <location>
        <begin position="238"/>
        <end position="264"/>
    </location>
</feature>
<dbReference type="Proteomes" id="UP000573599">
    <property type="component" value="Unassembled WGS sequence"/>
</dbReference>
<organism evidence="7 8">
    <name type="scientific">Pedococcus badiiscoriae</name>
    <dbReference type="NCBI Taxonomy" id="642776"/>
    <lineage>
        <taxon>Bacteria</taxon>
        <taxon>Bacillati</taxon>
        <taxon>Actinomycetota</taxon>
        <taxon>Actinomycetes</taxon>
        <taxon>Micrococcales</taxon>
        <taxon>Intrasporangiaceae</taxon>
        <taxon>Pedococcus</taxon>
    </lineage>
</organism>
<dbReference type="SUPFAM" id="SSF56235">
    <property type="entry name" value="N-terminal nucleophile aminohydrolases (Ntn hydrolases)"/>
    <property type="match status" value="1"/>
</dbReference>
<dbReference type="InterPro" id="IPR029055">
    <property type="entry name" value="Ntn_hydrolases_N"/>
</dbReference>
<evidence type="ECO:0000256" key="3">
    <source>
        <dbReference type="ARBA" id="ARBA00023145"/>
    </source>
</evidence>
<dbReference type="Gene3D" id="1.10.1400.10">
    <property type="match status" value="1"/>
</dbReference>
<dbReference type="EMBL" id="JACCAB010000001">
    <property type="protein sequence ID" value="NYG07318.1"/>
    <property type="molecule type" value="Genomic_DNA"/>
</dbReference>
<keyword evidence="5" id="KW-0106">Calcium</keyword>
<evidence type="ECO:0000313" key="8">
    <source>
        <dbReference type="Proteomes" id="UP000573599"/>
    </source>
</evidence>
<keyword evidence="8" id="KW-1185">Reference proteome</keyword>
<feature type="binding site" evidence="5">
    <location>
        <position position="413"/>
    </location>
    <ligand>
        <name>Ca(2+)</name>
        <dbReference type="ChEBI" id="CHEBI:29108"/>
    </ligand>
</feature>
<keyword evidence="5" id="KW-0479">Metal-binding</keyword>
<dbReference type="PANTHER" id="PTHR34218:SF4">
    <property type="entry name" value="ACYL-HOMOSERINE LACTONE ACYLASE QUIP"/>
    <property type="match status" value="1"/>
</dbReference>
<evidence type="ECO:0000256" key="4">
    <source>
        <dbReference type="PIRSR" id="PIRSR001227-1"/>
    </source>
</evidence>
<feature type="binding site" evidence="5">
    <location>
        <position position="201"/>
    </location>
    <ligand>
        <name>Ca(2+)</name>
        <dbReference type="ChEBI" id="CHEBI:29108"/>
    </ligand>
</feature>
<dbReference type="AlphaFoldDB" id="A0A852WE59"/>
<comment type="cofactor">
    <cofactor evidence="5">
        <name>Ca(2+)</name>
        <dbReference type="ChEBI" id="CHEBI:29108"/>
    </cofactor>
    <text evidence="5">Binds 1 Ca(2+) ion per dimer.</text>
</comment>
<reference evidence="7 8" key="1">
    <citation type="submission" date="2020-07" db="EMBL/GenBank/DDBJ databases">
        <title>Sequencing the genomes of 1000 actinobacteria strains.</title>
        <authorList>
            <person name="Klenk H.-P."/>
        </authorList>
    </citation>
    <scope>NUCLEOTIDE SEQUENCE [LARGE SCALE GENOMIC DNA]</scope>
    <source>
        <strain evidence="7 8">DSM 23987</strain>
    </source>
</reference>
<dbReference type="GO" id="GO:0046872">
    <property type="term" value="F:metal ion binding"/>
    <property type="evidence" value="ECO:0007669"/>
    <property type="project" value="UniProtKB-KW"/>
</dbReference>
<feature type="active site" description="Nucleophile" evidence="4">
    <location>
        <position position="332"/>
    </location>
</feature>
<keyword evidence="2 7" id="KW-0378">Hydrolase</keyword>
<dbReference type="Gene3D" id="3.60.20.10">
    <property type="entry name" value="Glutamine Phosphoribosylpyrophosphate, subunit 1, domain 1"/>
    <property type="match status" value="1"/>
</dbReference>
<dbReference type="CDD" id="cd03747">
    <property type="entry name" value="Ntn_PGA_like"/>
    <property type="match status" value="1"/>
</dbReference>
<protein>
    <submittedName>
        <fullName evidence="7">Penicillin amidase</fullName>
        <ecNumber evidence="7">3.5.1.11</ecNumber>
    </submittedName>
</protein>
<dbReference type="InterPro" id="IPR002692">
    <property type="entry name" value="S45"/>
</dbReference>
<evidence type="ECO:0000256" key="5">
    <source>
        <dbReference type="PIRSR" id="PIRSR001227-2"/>
    </source>
</evidence>
<feature type="region of interest" description="Disordered" evidence="6">
    <location>
        <begin position="234"/>
        <end position="296"/>
    </location>
</feature>
<feature type="binding site" evidence="5">
    <location>
        <position position="410"/>
    </location>
    <ligand>
        <name>Ca(2+)</name>
        <dbReference type="ChEBI" id="CHEBI:29108"/>
    </ligand>
</feature>
<dbReference type="PANTHER" id="PTHR34218">
    <property type="entry name" value="PEPTIDASE S45 PENICILLIN AMIDASE"/>
    <property type="match status" value="1"/>
</dbReference>
<dbReference type="GO" id="GO:0017000">
    <property type="term" value="P:antibiotic biosynthetic process"/>
    <property type="evidence" value="ECO:0007669"/>
    <property type="project" value="InterPro"/>
</dbReference>
<dbReference type="InterPro" id="IPR043147">
    <property type="entry name" value="Penicillin_amidase_A-knob"/>
</dbReference>
<comment type="caution">
    <text evidence="7">The sequence shown here is derived from an EMBL/GenBank/DDBJ whole genome shotgun (WGS) entry which is preliminary data.</text>
</comment>
<keyword evidence="3" id="KW-0865">Zymogen</keyword>
<comment type="similarity">
    <text evidence="1">Belongs to the peptidase S45 family.</text>
</comment>
<evidence type="ECO:0000256" key="1">
    <source>
        <dbReference type="ARBA" id="ARBA00006586"/>
    </source>
</evidence>
<proteinExistence type="inferred from homology"/>
<gene>
    <name evidence="7" type="ORF">BJ986_001805</name>
</gene>
<dbReference type="Gene3D" id="2.30.120.10">
    <property type="match status" value="1"/>
</dbReference>
<dbReference type="Pfam" id="PF01804">
    <property type="entry name" value="Penicil_amidase"/>
    <property type="match status" value="1"/>
</dbReference>
<dbReference type="RefSeq" id="WP_179421679.1">
    <property type="nucleotide sequence ID" value="NZ_JACCAB010000001.1"/>
</dbReference>
<dbReference type="GO" id="GO:0008953">
    <property type="term" value="F:penicillin amidase activity"/>
    <property type="evidence" value="ECO:0007669"/>
    <property type="project" value="UniProtKB-EC"/>
</dbReference>
<dbReference type="PIRSF" id="PIRSF001227">
    <property type="entry name" value="Pen_acylase"/>
    <property type="match status" value="1"/>
</dbReference>
<dbReference type="InterPro" id="IPR014395">
    <property type="entry name" value="Pen/GL7ACA/AHL_acylase"/>
</dbReference>
<name>A0A852WE59_9MICO</name>
<evidence type="ECO:0000256" key="2">
    <source>
        <dbReference type="ARBA" id="ARBA00022801"/>
    </source>
</evidence>
<evidence type="ECO:0000256" key="6">
    <source>
        <dbReference type="SAM" id="MobiDB-lite"/>
    </source>
</evidence>
<sequence>MSRALLARRVAVAVAALLVIVLGIVVVLAVTWVRRPFPTTEGEIQIPGLSGKVSVIRDDHGIPQIYADSADDLFKAEGFVHAQDRFFEMDLRRHITAGRLSELVGKGGLKTDVVIRTLGWRRVAEAELPTLKPETRRYLQAYADGVNAYIHRQGNPSSMSLEYVVLGQKVTDYRVEDWTPADSLAWLKAMAWDLRGDYSAELMRARLAGSMPIAQINELYPAYPYGTNKPILSPQDWSPGATSGDGAAASSSSSPATANSAVPTMLGRPTQAKVATRPARSKVATRPAAPVAGTPGELAAETGNAAQSAYAVVQRALAAVPVTLGRGDGIGSNSWVVSGSRTSTGKPLLANDPHLGVSIPGIWYQVGLHCRSVSGSCPFDVAGYSFSGLPGVVIGHNQSVAWGFTNLGPDVSDFFLEQVRGNTYLRDGKQVPLTTRTETIKIGGGGQQTITVRSTVHGPILSDALEPVEKAGESPPVNGRPSPGTYEVALQWTGLEVSQTADAIFGLDTAQNFAQFRTAAQQFAVPAQNLLYADTAGNIGYQAPGRIPVRSRYMDSAPGFWIRPGWVSSWDWQGYVPFGSMPHAYNPPEGFIVAANQAVTESQTPFLTTEWDYGFRSQRIRSLLEKNTKVTPATMSAIQGDTRSQFAPTLVKALLKVDLGRDDFTKQAQDLLRGWDYTNPVGSSDSGAAAAYYNAVWSSLLNLTFDDELPKDLRADGGGQWMQAVSVLLTKPRSAWWDDKRTPGVTESESEILRKALVDARLQLTKQLGKDPHDWQWGKLHQLTLTHQVLGGADVPGIVSMLFNRGPMDMPGGSAIVDANGWDASVGLDGGDTSKAFDVDWAPSMRMVVDLGNLDKSHWVNQTGNSGHAFAPHYNDQSQAWAHNELFPWPFTEKAVRDAGGDELTLVPGGSSD</sequence>